<feature type="transmembrane region" description="Helical" evidence="7">
    <location>
        <begin position="175"/>
        <end position="191"/>
    </location>
</feature>
<protein>
    <submittedName>
        <fullName evidence="8">Chromate transporter</fullName>
    </submittedName>
</protein>
<evidence type="ECO:0000256" key="3">
    <source>
        <dbReference type="ARBA" id="ARBA00022475"/>
    </source>
</evidence>
<dbReference type="InterPro" id="IPR003370">
    <property type="entry name" value="Chromate_transpt"/>
</dbReference>
<evidence type="ECO:0000256" key="4">
    <source>
        <dbReference type="ARBA" id="ARBA00022692"/>
    </source>
</evidence>
<feature type="transmembrane region" description="Helical" evidence="7">
    <location>
        <begin position="7"/>
        <end position="29"/>
    </location>
</feature>
<dbReference type="AlphaFoldDB" id="A0A9D0ZDC9"/>
<evidence type="ECO:0000256" key="2">
    <source>
        <dbReference type="ARBA" id="ARBA00005262"/>
    </source>
</evidence>
<dbReference type="PANTHER" id="PTHR43663">
    <property type="entry name" value="CHROMATE TRANSPORT PROTEIN-RELATED"/>
    <property type="match status" value="1"/>
</dbReference>
<dbReference type="InterPro" id="IPR052518">
    <property type="entry name" value="CHR_Transporter"/>
</dbReference>
<sequence>MLLLQLFWEFLKIGIFAVGGGMATLPFLYDLGEKTAWFTSAQVLDMLAVSESTPGPIGINMATYVGYTVGGIPGAILATLGTILPGIILVILLAKMLQRFHDNKYVLGAFYGLRPASTALIAAAGISVLGESLFNPSLYEQTGNIADFFCVGPIILAAVLAFLTNFKPTKKLHPVIYIAASAVVGIVFKLGNA</sequence>
<accession>A0A9D0ZDC9</accession>
<feature type="transmembrane region" description="Helical" evidence="7">
    <location>
        <begin position="145"/>
        <end position="163"/>
    </location>
</feature>
<organism evidence="8 9">
    <name type="scientific">Candidatus Scatomorpha intestinavium</name>
    <dbReference type="NCBI Taxonomy" id="2840922"/>
    <lineage>
        <taxon>Bacteria</taxon>
        <taxon>Bacillati</taxon>
        <taxon>Bacillota</taxon>
        <taxon>Clostridia</taxon>
        <taxon>Eubacteriales</taxon>
        <taxon>Candidatus Scatomorpha</taxon>
    </lineage>
</organism>
<evidence type="ECO:0000313" key="9">
    <source>
        <dbReference type="Proteomes" id="UP000824262"/>
    </source>
</evidence>
<comment type="subcellular location">
    <subcellularLocation>
        <location evidence="1">Cell membrane</location>
        <topology evidence="1">Multi-pass membrane protein</topology>
    </subcellularLocation>
</comment>
<reference evidence="8" key="1">
    <citation type="submission" date="2020-10" db="EMBL/GenBank/DDBJ databases">
        <authorList>
            <person name="Gilroy R."/>
        </authorList>
    </citation>
    <scope>NUCLEOTIDE SEQUENCE</scope>
    <source>
        <strain evidence="8">ChiBcolR7-354</strain>
    </source>
</reference>
<comment type="caution">
    <text evidence="8">The sequence shown here is derived from an EMBL/GenBank/DDBJ whole genome shotgun (WGS) entry which is preliminary data.</text>
</comment>
<dbReference type="GO" id="GO:0015109">
    <property type="term" value="F:chromate transmembrane transporter activity"/>
    <property type="evidence" value="ECO:0007669"/>
    <property type="project" value="InterPro"/>
</dbReference>
<keyword evidence="6 7" id="KW-0472">Membrane</keyword>
<evidence type="ECO:0000256" key="7">
    <source>
        <dbReference type="SAM" id="Phobius"/>
    </source>
</evidence>
<dbReference type="Proteomes" id="UP000824262">
    <property type="component" value="Unassembled WGS sequence"/>
</dbReference>
<dbReference type="GO" id="GO:0005886">
    <property type="term" value="C:plasma membrane"/>
    <property type="evidence" value="ECO:0007669"/>
    <property type="project" value="UniProtKB-SubCell"/>
</dbReference>
<evidence type="ECO:0000256" key="6">
    <source>
        <dbReference type="ARBA" id="ARBA00023136"/>
    </source>
</evidence>
<gene>
    <name evidence="8" type="ORF">IAB77_02990</name>
</gene>
<dbReference type="Pfam" id="PF02417">
    <property type="entry name" value="Chromate_transp"/>
    <property type="match status" value="1"/>
</dbReference>
<reference evidence="8" key="2">
    <citation type="journal article" date="2021" name="PeerJ">
        <title>Extensive microbial diversity within the chicken gut microbiome revealed by metagenomics and culture.</title>
        <authorList>
            <person name="Gilroy R."/>
            <person name="Ravi A."/>
            <person name="Getino M."/>
            <person name="Pursley I."/>
            <person name="Horton D.L."/>
            <person name="Alikhan N.F."/>
            <person name="Baker D."/>
            <person name="Gharbi K."/>
            <person name="Hall N."/>
            <person name="Watson M."/>
            <person name="Adriaenssens E.M."/>
            <person name="Foster-Nyarko E."/>
            <person name="Jarju S."/>
            <person name="Secka A."/>
            <person name="Antonio M."/>
            <person name="Oren A."/>
            <person name="Chaudhuri R.R."/>
            <person name="La Ragione R."/>
            <person name="Hildebrand F."/>
            <person name="Pallen M.J."/>
        </authorList>
    </citation>
    <scope>NUCLEOTIDE SEQUENCE</scope>
    <source>
        <strain evidence="8">ChiBcolR7-354</strain>
    </source>
</reference>
<keyword evidence="4 7" id="KW-0812">Transmembrane</keyword>
<evidence type="ECO:0000256" key="1">
    <source>
        <dbReference type="ARBA" id="ARBA00004651"/>
    </source>
</evidence>
<dbReference type="PANTHER" id="PTHR43663:SF1">
    <property type="entry name" value="CHROMATE TRANSPORTER"/>
    <property type="match status" value="1"/>
</dbReference>
<dbReference type="EMBL" id="DVGA01000034">
    <property type="protein sequence ID" value="HIQ78206.1"/>
    <property type="molecule type" value="Genomic_DNA"/>
</dbReference>
<comment type="similarity">
    <text evidence="2">Belongs to the chromate ion transporter (CHR) (TC 2.A.51) family.</text>
</comment>
<feature type="transmembrane region" description="Helical" evidence="7">
    <location>
        <begin position="71"/>
        <end position="93"/>
    </location>
</feature>
<evidence type="ECO:0000256" key="5">
    <source>
        <dbReference type="ARBA" id="ARBA00022989"/>
    </source>
</evidence>
<evidence type="ECO:0000313" key="8">
    <source>
        <dbReference type="EMBL" id="HIQ78206.1"/>
    </source>
</evidence>
<feature type="transmembrane region" description="Helical" evidence="7">
    <location>
        <begin position="105"/>
        <end position="125"/>
    </location>
</feature>
<name>A0A9D0ZDC9_9FIRM</name>
<keyword evidence="5 7" id="KW-1133">Transmembrane helix</keyword>
<keyword evidence="3" id="KW-1003">Cell membrane</keyword>
<proteinExistence type="inferred from homology"/>